<reference evidence="7" key="1">
    <citation type="submission" date="2022-10" db="EMBL/GenBank/DDBJ databases">
        <title>Culturing micro-colonial fungi from biological soil crusts in the Mojave desert and describing Neophaeococcomyces mojavensis, and introducing the new genera and species Taxawa tesnikishii.</title>
        <authorList>
            <person name="Kurbessoian T."/>
            <person name="Stajich J.E."/>
        </authorList>
    </citation>
    <scope>NUCLEOTIDE SEQUENCE</scope>
    <source>
        <strain evidence="7">TK_1</strain>
    </source>
</reference>
<feature type="domain" description="Amidase" evidence="6">
    <location>
        <begin position="80"/>
        <end position="562"/>
    </location>
</feature>
<dbReference type="Pfam" id="PF01425">
    <property type="entry name" value="Amidase"/>
    <property type="match status" value="1"/>
</dbReference>
<comment type="caution">
    <text evidence="7">The sequence shown here is derived from an EMBL/GenBank/DDBJ whole genome shotgun (WGS) entry which is preliminary data.</text>
</comment>
<evidence type="ECO:0000313" key="8">
    <source>
        <dbReference type="Proteomes" id="UP001172684"/>
    </source>
</evidence>
<proteinExistence type="inferred from homology"/>
<gene>
    <name evidence="7" type="ORF">H2201_006567</name>
</gene>
<evidence type="ECO:0000259" key="6">
    <source>
        <dbReference type="Pfam" id="PF01425"/>
    </source>
</evidence>
<evidence type="ECO:0000256" key="5">
    <source>
        <dbReference type="SAM" id="MobiDB-lite"/>
    </source>
</evidence>
<dbReference type="PANTHER" id="PTHR46072:SF4">
    <property type="entry name" value="AMIDASE C550.07-RELATED"/>
    <property type="match status" value="1"/>
</dbReference>
<comment type="similarity">
    <text evidence="2">Belongs to the amidase family.</text>
</comment>
<dbReference type="EC" id="3.5.1.4" evidence="3"/>
<dbReference type="EMBL" id="JAPDRL010000058">
    <property type="protein sequence ID" value="KAJ9661375.1"/>
    <property type="molecule type" value="Genomic_DNA"/>
</dbReference>
<accession>A0ABQ9NNY6</accession>
<evidence type="ECO:0000256" key="2">
    <source>
        <dbReference type="ARBA" id="ARBA00009199"/>
    </source>
</evidence>
<dbReference type="InterPro" id="IPR020556">
    <property type="entry name" value="Amidase_CS"/>
</dbReference>
<comment type="catalytic activity">
    <reaction evidence="1">
        <text>a monocarboxylic acid amide + H2O = a monocarboxylate + NH4(+)</text>
        <dbReference type="Rhea" id="RHEA:12020"/>
        <dbReference type="ChEBI" id="CHEBI:15377"/>
        <dbReference type="ChEBI" id="CHEBI:28938"/>
        <dbReference type="ChEBI" id="CHEBI:35757"/>
        <dbReference type="ChEBI" id="CHEBI:83628"/>
        <dbReference type="EC" id="3.5.1.4"/>
    </reaction>
</comment>
<keyword evidence="4" id="KW-0378">Hydrolase</keyword>
<dbReference type="PIRSF" id="PIRSF001221">
    <property type="entry name" value="Amidase_fungi"/>
    <property type="match status" value="1"/>
</dbReference>
<evidence type="ECO:0000313" key="7">
    <source>
        <dbReference type="EMBL" id="KAJ9661375.1"/>
    </source>
</evidence>
<keyword evidence="8" id="KW-1185">Reference proteome</keyword>
<evidence type="ECO:0000256" key="1">
    <source>
        <dbReference type="ARBA" id="ARBA00001311"/>
    </source>
</evidence>
<sequence length="581" mass="64104">MISHSSRQRSWQDIAKQAQKHRDETIAAVQPPVPDVPSDLPLNVSGIPKALLSEREIEITETAPEDLVELMSTGTITSTEVTTAFLRRAGLAQKLTNCLTELLPTRALLRAAELDSYLRENDRPLGPLHGLPISVKEHIPLAGLDCNGGFISWVGRLAPRDAYIITLLWRAGAVFYARTTQPQTLMHLETSSNLYGATVNPFQRELSSGGSSGGEGALLGCRGSCLGVGTDIGGSVRSPAGNCGVYGLRPTSYRLPIGGFTATMIGQEHVVPVVGPMSTSLGGVKMFMRAVLGQKPWLVEPSCLPFEWREGKSWLKEDGEGKKRLKIGVIWDDGVVRPHPPVTRALRGVVAKLATIDGVEIVEWKPWKHDLAWEIIASLYFCDAGAEETAAIDASGEPWRPLSSFIIKENPFVKNRMISDVWRLTEMREQYRADYAKIWNDTACGANAGGAVDVILCPVTPGAAPPLDCARYWGYTSQWNLLDYPALAFPVTKVDPEIDLVEEGYEPRNEKDKYNYELCMPLPSIHSFFKQPTNKSPDEPEKYRGAPVSLQLVARRYEDEKVVEALEYIQQHIGLPFVKMI</sequence>
<name>A0ABQ9NNY6_9PEZI</name>
<dbReference type="InterPro" id="IPR036928">
    <property type="entry name" value="AS_sf"/>
</dbReference>
<dbReference type="PANTHER" id="PTHR46072">
    <property type="entry name" value="AMIDASE-RELATED-RELATED"/>
    <property type="match status" value="1"/>
</dbReference>
<dbReference type="InterPro" id="IPR023631">
    <property type="entry name" value="Amidase_dom"/>
</dbReference>
<dbReference type="PROSITE" id="PS00571">
    <property type="entry name" value="AMIDASES"/>
    <property type="match status" value="1"/>
</dbReference>
<evidence type="ECO:0000256" key="3">
    <source>
        <dbReference type="ARBA" id="ARBA00012922"/>
    </source>
</evidence>
<dbReference type="Proteomes" id="UP001172684">
    <property type="component" value="Unassembled WGS sequence"/>
</dbReference>
<organism evidence="7 8">
    <name type="scientific">Coniosporium apollinis</name>
    <dbReference type="NCBI Taxonomy" id="61459"/>
    <lineage>
        <taxon>Eukaryota</taxon>
        <taxon>Fungi</taxon>
        <taxon>Dikarya</taxon>
        <taxon>Ascomycota</taxon>
        <taxon>Pezizomycotina</taxon>
        <taxon>Dothideomycetes</taxon>
        <taxon>Dothideomycetes incertae sedis</taxon>
        <taxon>Coniosporium</taxon>
    </lineage>
</organism>
<dbReference type="SUPFAM" id="SSF75304">
    <property type="entry name" value="Amidase signature (AS) enzymes"/>
    <property type="match status" value="1"/>
</dbReference>
<feature type="compositionally biased region" description="Polar residues" evidence="5">
    <location>
        <begin position="1"/>
        <end position="11"/>
    </location>
</feature>
<protein>
    <recommendedName>
        <fullName evidence="3">amidase</fullName>
        <ecNumber evidence="3">3.5.1.4</ecNumber>
    </recommendedName>
</protein>
<feature type="region of interest" description="Disordered" evidence="5">
    <location>
        <begin position="1"/>
        <end position="23"/>
    </location>
</feature>
<dbReference type="Gene3D" id="3.90.1300.10">
    <property type="entry name" value="Amidase signature (AS) domain"/>
    <property type="match status" value="1"/>
</dbReference>
<evidence type="ECO:0000256" key="4">
    <source>
        <dbReference type="ARBA" id="ARBA00022801"/>
    </source>
</evidence>